<gene>
    <name evidence="2" type="ORF">D6D01_10224</name>
</gene>
<dbReference type="Gene3D" id="3.40.50.1820">
    <property type="entry name" value="alpha/beta hydrolase"/>
    <property type="match status" value="1"/>
</dbReference>
<evidence type="ECO:0000259" key="1">
    <source>
        <dbReference type="Pfam" id="PF00135"/>
    </source>
</evidence>
<dbReference type="EMBL" id="QZBD01000887">
    <property type="protein sequence ID" value="THY03363.1"/>
    <property type="molecule type" value="Genomic_DNA"/>
</dbReference>
<name>A0A4V4JPS3_AURPU</name>
<accession>A0A4V4JPS3</accession>
<evidence type="ECO:0000313" key="2">
    <source>
        <dbReference type="EMBL" id="THY03363.1"/>
    </source>
</evidence>
<protein>
    <submittedName>
        <fullName evidence="2">Carboxylesterase family protein-like protein</fullName>
    </submittedName>
</protein>
<reference evidence="2 3" key="1">
    <citation type="submission" date="2018-10" db="EMBL/GenBank/DDBJ databases">
        <title>Fifty Aureobasidium pullulans genomes reveal a recombining polyextremotolerant generalist.</title>
        <authorList>
            <person name="Gostincar C."/>
            <person name="Turk M."/>
            <person name="Zajc J."/>
            <person name="Gunde-Cimerman N."/>
        </authorList>
    </citation>
    <scope>NUCLEOTIDE SEQUENCE [LARGE SCALE GENOMIC DNA]</scope>
    <source>
        <strain evidence="2 3">EXF-6604</strain>
    </source>
</reference>
<dbReference type="AlphaFoldDB" id="A0A4V4JPS3"/>
<dbReference type="InterPro" id="IPR050309">
    <property type="entry name" value="Type-B_Carboxylest/Lipase"/>
</dbReference>
<comment type="caution">
    <text evidence="2">The sequence shown here is derived from an EMBL/GenBank/DDBJ whole genome shotgun (WGS) entry which is preliminary data.</text>
</comment>
<evidence type="ECO:0000313" key="3">
    <source>
        <dbReference type="Proteomes" id="UP000306584"/>
    </source>
</evidence>
<dbReference type="InterPro" id="IPR029058">
    <property type="entry name" value="AB_hydrolase_fold"/>
</dbReference>
<dbReference type="Pfam" id="PF00135">
    <property type="entry name" value="COesterase"/>
    <property type="match status" value="1"/>
</dbReference>
<dbReference type="PANTHER" id="PTHR11559">
    <property type="entry name" value="CARBOXYLESTERASE"/>
    <property type="match status" value="1"/>
</dbReference>
<organism evidence="2 3">
    <name type="scientific">Aureobasidium pullulans</name>
    <name type="common">Black yeast</name>
    <name type="synonym">Pullularia pullulans</name>
    <dbReference type="NCBI Taxonomy" id="5580"/>
    <lineage>
        <taxon>Eukaryota</taxon>
        <taxon>Fungi</taxon>
        <taxon>Dikarya</taxon>
        <taxon>Ascomycota</taxon>
        <taxon>Pezizomycotina</taxon>
        <taxon>Dothideomycetes</taxon>
        <taxon>Dothideomycetidae</taxon>
        <taxon>Dothideales</taxon>
        <taxon>Saccotheciaceae</taxon>
        <taxon>Aureobasidium</taxon>
    </lineage>
</organism>
<feature type="domain" description="Carboxylesterase type B" evidence="1">
    <location>
        <begin position="46"/>
        <end position="531"/>
    </location>
</feature>
<dbReference type="SUPFAM" id="SSF53474">
    <property type="entry name" value="alpha/beta-Hydrolases"/>
    <property type="match status" value="1"/>
</dbReference>
<proteinExistence type="predicted"/>
<dbReference type="InterPro" id="IPR002018">
    <property type="entry name" value="CarbesteraseB"/>
</dbReference>
<dbReference type="InterPro" id="IPR019819">
    <property type="entry name" value="Carboxylesterase_B_CS"/>
</dbReference>
<sequence>MVGYHAFVAAVAASACTYASLTSASVAKNITLPVVDLGYQRHQGSFNETGNFYRFDNIRYAAPPVNDLRFKFPQAPSTDRSILHTGEGEATCPQSYPTWASAAQVLAPLYLAGQRVFNETEFPTPSIDELAQSIAVPGSSEDCLFLDVIVPKKVFYSNTTHPVIVWIHGGGYISGSKNQFQPAGIVERSQRNGADGIIFVSINYRLGALGWTSGPALQSQNGTANLGLHDQRFALEWVQNNIHLFGGDPHNVTAMGESAGAGSIMYQIAAYGGLNGSVPFKRAIIQSPGFFPIQSSLTQDNAFASFLDALNVSTLAEANTKSSSEIQMANIRVVADVPFGTSGGFGPAVDGSFNPANPRQLLLNGQYDKNVEIMVGTNALEGVLFVPYYIQNNTAFENYVLSTFPVLGGYPDALSYCLDVLYPPTFDGSHGYNTQIERGVKFASDWLIYINSFSLSTAQNNHTHLYHFDVYPALHGSDLAYTFYNGGGQTTAGVSNVTIAYALQDYILAYVKTGNPNAVDLPDFPLYGPSAQALRVSSEGINEIQDPAANVRSSWFQKAFYM</sequence>
<dbReference type="PROSITE" id="PS00941">
    <property type="entry name" value="CARBOXYLESTERASE_B_2"/>
    <property type="match status" value="1"/>
</dbReference>
<dbReference type="Proteomes" id="UP000306584">
    <property type="component" value="Unassembled WGS sequence"/>
</dbReference>